<dbReference type="RefSeq" id="WP_248563931.1">
    <property type="nucleotide sequence ID" value="NZ_AP025698.1"/>
</dbReference>
<dbReference type="GeneID" id="71965482"/>
<evidence type="ECO:0000313" key="3">
    <source>
        <dbReference type="EMBL" id="BDH79585.1"/>
    </source>
</evidence>
<organism evidence="3 4">
    <name type="scientific">Methanothermobacter tenebrarum</name>
    <dbReference type="NCBI Taxonomy" id="680118"/>
    <lineage>
        <taxon>Archaea</taxon>
        <taxon>Methanobacteriati</taxon>
        <taxon>Methanobacteriota</taxon>
        <taxon>Methanomada group</taxon>
        <taxon>Methanobacteria</taxon>
        <taxon>Methanobacteriales</taxon>
        <taxon>Methanobacteriaceae</taxon>
        <taxon>Methanothermobacter</taxon>
    </lineage>
</organism>
<dbReference type="EMBL" id="AP025698">
    <property type="protein sequence ID" value="BDH79585.1"/>
    <property type="molecule type" value="Genomic_DNA"/>
</dbReference>
<accession>A0ABN6PEE2</accession>
<evidence type="ECO:0000313" key="4">
    <source>
        <dbReference type="Proteomes" id="UP000831817"/>
    </source>
</evidence>
<feature type="domain" description="Probable transposase IS891/IS1136/IS1341" evidence="2">
    <location>
        <begin position="2"/>
        <end position="85"/>
    </location>
</feature>
<reference evidence="3 4" key="1">
    <citation type="submission" date="2022-04" db="EMBL/GenBank/DDBJ databases">
        <title>Complete genome of Methanothermobacter tenebrarum strain RMAS.</title>
        <authorList>
            <person name="Nakamura K."/>
            <person name="Oshima K."/>
            <person name="Hattori M."/>
            <person name="Kamagata Y."/>
            <person name="Takamizawa K."/>
        </authorList>
    </citation>
    <scope>NUCLEOTIDE SEQUENCE [LARGE SCALE GENOMIC DNA]</scope>
    <source>
        <strain evidence="3 4">RMAS</strain>
    </source>
</reference>
<evidence type="ECO:0000259" key="2">
    <source>
        <dbReference type="Pfam" id="PF01385"/>
    </source>
</evidence>
<dbReference type="Pfam" id="PF01385">
    <property type="entry name" value="OrfB_IS605"/>
    <property type="match status" value="1"/>
</dbReference>
<name>A0ABN6PEE2_9EURY</name>
<gene>
    <name evidence="3" type="ORF">MTTB_09640</name>
</gene>
<keyword evidence="4" id="KW-1185">Reference proteome</keyword>
<feature type="coiled-coil region" evidence="1">
    <location>
        <begin position="36"/>
        <end position="66"/>
    </location>
</feature>
<dbReference type="Proteomes" id="UP000831817">
    <property type="component" value="Chromosome"/>
</dbReference>
<evidence type="ECO:0000256" key="1">
    <source>
        <dbReference type="SAM" id="Coils"/>
    </source>
</evidence>
<protein>
    <recommendedName>
        <fullName evidence="2">Probable transposase IS891/IS1136/IS1341 domain-containing protein</fullName>
    </recommendedName>
</protein>
<dbReference type="InterPro" id="IPR001959">
    <property type="entry name" value="Transposase"/>
</dbReference>
<sequence>MTDSEGRQIENPKLYEKTLKKIKILQKNLSRKKKGSKNYEKARIKLARAHEKLKNQRDDLQTLKILHQMIFICVENLNIKNMVRNRRLSKKIQDASWGKFLRHARLQS</sequence>
<keyword evidence="1" id="KW-0175">Coiled coil</keyword>
<proteinExistence type="predicted"/>